<dbReference type="Pfam" id="PF02001">
    <property type="entry name" value="DUF134"/>
    <property type="match status" value="1"/>
</dbReference>
<keyword evidence="4" id="KW-1185">Reference proteome</keyword>
<reference evidence="4" key="1">
    <citation type="submission" date="2017-09" db="EMBL/GenBank/DDBJ databases">
        <title>Arcobacter canalis sp. nov., a new species isolated from a water canal contaminated with urban sewage.</title>
        <authorList>
            <person name="Perez-Cataluna A."/>
            <person name="Salas-Masso N."/>
            <person name="Figueras M.J."/>
        </authorList>
    </citation>
    <scope>NUCLEOTIDE SEQUENCE [LARGE SCALE GENOMIC DNA]</scope>
    <source>
        <strain evidence="4">CECT 7727</strain>
    </source>
</reference>
<dbReference type="STRING" id="505249.SAMN06295997_101176"/>
<dbReference type="Proteomes" id="UP000264693">
    <property type="component" value="Chromosome"/>
</dbReference>
<evidence type="ECO:0000313" key="2">
    <source>
        <dbReference type="EMBL" id="AXX87895.1"/>
    </source>
</evidence>
<dbReference type="Proteomes" id="UP000224740">
    <property type="component" value="Unassembled WGS sequence"/>
</dbReference>
<evidence type="ECO:0000313" key="3">
    <source>
        <dbReference type="EMBL" id="PHO15400.1"/>
    </source>
</evidence>
<reference evidence="2 5" key="3">
    <citation type="submission" date="2018-08" db="EMBL/GenBank/DDBJ databases">
        <title>Complete genome of the Arcobacter marinus type strain JCM 15502.</title>
        <authorList>
            <person name="Miller W.G."/>
            <person name="Yee E."/>
            <person name="Huynh S."/>
            <person name="Parker C.T."/>
        </authorList>
    </citation>
    <scope>NUCLEOTIDE SEQUENCE [LARGE SCALE GENOMIC DNA]</scope>
    <source>
        <strain evidence="2 5">JCM 15502</strain>
    </source>
</reference>
<dbReference type="EMBL" id="CP032101">
    <property type="protein sequence ID" value="AXX87895.1"/>
    <property type="molecule type" value="Genomic_DNA"/>
</dbReference>
<keyword evidence="2" id="KW-0238">DNA-binding</keyword>
<dbReference type="AlphaFoldDB" id="A0A1T4ZSF8"/>
<evidence type="ECO:0000256" key="1">
    <source>
        <dbReference type="ARBA" id="ARBA00009350"/>
    </source>
</evidence>
<organism evidence="2 5">
    <name type="scientific">Malaciobacter marinus</name>
    <dbReference type="NCBI Taxonomy" id="505249"/>
    <lineage>
        <taxon>Bacteria</taxon>
        <taxon>Pseudomonadati</taxon>
        <taxon>Campylobacterota</taxon>
        <taxon>Epsilonproteobacteria</taxon>
        <taxon>Campylobacterales</taxon>
        <taxon>Arcobacteraceae</taxon>
        <taxon>Malaciobacter</taxon>
    </lineage>
</organism>
<sequence>MARDKNQRELNFKPLFKNFGQNEIENNNEIALLHEEIEAIYLIDLLGLYQEEAAQKMNVSRPTLSRIIRNARHKVANSLIGGAKLHIHDQKDNYTVAICSDVEEKLINNTSQGKYILIFEIKEKSYKLLKSLENPVFFQKQKPGMALPKLFVENNVNFFLANEIGAGLKNSLLSKGIYTILKKKIKFDDLSNIPI</sequence>
<dbReference type="PANTHER" id="PTHR37478">
    <property type="match status" value="1"/>
</dbReference>
<dbReference type="Gene3D" id="3.30.420.130">
    <property type="entry name" value="Dinitrogenase iron-molybdenum cofactor biosynthesis domain"/>
    <property type="match status" value="1"/>
</dbReference>
<dbReference type="InterPro" id="IPR036105">
    <property type="entry name" value="DiNase_FeMo-co_biosyn_sf"/>
</dbReference>
<dbReference type="PANTHER" id="PTHR37478:SF2">
    <property type="entry name" value="UPF0251 PROTEIN TK0562"/>
    <property type="match status" value="1"/>
</dbReference>
<evidence type="ECO:0000313" key="5">
    <source>
        <dbReference type="Proteomes" id="UP000264693"/>
    </source>
</evidence>
<dbReference type="KEGG" id="amar:AMRN_2183"/>
<proteinExistence type="inferred from homology"/>
<dbReference type="RefSeq" id="WP_079576962.1">
    <property type="nucleotide sequence ID" value="NZ_CP032101.1"/>
</dbReference>
<evidence type="ECO:0000313" key="4">
    <source>
        <dbReference type="Proteomes" id="UP000224740"/>
    </source>
</evidence>
<gene>
    <name evidence="2" type="ORF">AMRN_2183</name>
    <name evidence="3" type="ORF">CPH92_07000</name>
</gene>
<dbReference type="EMBL" id="NXAO01000028">
    <property type="protein sequence ID" value="PHO15400.1"/>
    <property type="molecule type" value="Genomic_DNA"/>
</dbReference>
<dbReference type="SUPFAM" id="SSF53146">
    <property type="entry name" value="Nitrogenase accessory factor-like"/>
    <property type="match status" value="1"/>
</dbReference>
<dbReference type="GO" id="GO:0003677">
    <property type="term" value="F:DNA binding"/>
    <property type="evidence" value="ECO:0007669"/>
    <property type="project" value="UniProtKB-KW"/>
</dbReference>
<name>A0A1T4ZSF8_9BACT</name>
<comment type="similarity">
    <text evidence="1">Belongs to the UPF0251 family.</text>
</comment>
<protein>
    <submittedName>
        <fullName evidence="3">DUF134 domain-containing protein</fullName>
    </submittedName>
    <submittedName>
        <fullName evidence="2">Putative DNA-binding protein (DUF134 domain)</fullName>
    </submittedName>
</protein>
<dbReference type="InterPro" id="IPR002852">
    <property type="entry name" value="UPF0251"/>
</dbReference>
<accession>A0A1T4ZSF8</accession>
<reference evidence="3" key="2">
    <citation type="submission" date="2017-09" db="EMBL/GenBank/DDBJ databases">
        <authorList>
            <person name="Perez-Cataluna A."/>
            <person name="Figueras M.J."/>
            <person name="Salas-Masso N."/>
        </authorList>
    </citation>
    <scope>NUCLEOTIDE SEQUENCE</scope>
    <source>
        <strain evidence="3">CECT 7727</strain>
    </source>
</reference>